<dbReference type="Proteomes" id="UP001500403">
    <property type="component" value="Unassembled WGS sequence"/>
</dbReference>
<dbReference type="SUPFAM" id="SSF103481">
    <property type="entry name" value="Multidrug resistance efflux transporter EmrE"/>
    <property type="match status" value="1"/>
</dbReference>
<accession>A0ABP6K080</accession>
<gene>
    <name evidence="1" type="ORF">GCM10010446_47140</name>
</gene>
<dbReference type="InterPro" id="IPR037185">
    <property type="entry name" value="EmrE-like"/>
</dbReference>
<keyword evidence="2" id="KW-1185">Reference proteome</keyword>
<comment type="caution">
    <text evidence="1">The sequence shown here is derived from an EMBL/GenBank/DDBJ whole genome shotgun (WGS) entry which is preliminary data.</text>
</comment>
<evidence type="ECO:0000313" key="2">
    <source>
        <dbReference type="Proteomes" id="UP001500403"/>
    </source>
</evidence>
<dbReference type="RefSeq" id="WP_425577315.1">
    <property type="nucleotide sequence ID" value="NZ_BAAAUD010000047.1"/>
</dbReference>
<proteinExistence type="predicted"/>
<dbReference type="EMBL" id="BAAAUD010000047">
    <property type="protein sequence ID" value="GAA2956602.1"/>
    <property type="molecule type" value="Genomic_DNA"/>
</dbReference>
<evidence type="ECO:0000313" key="1">
    <source>
        <dbReference type="EMBL" id="GAA2956602.1"/>
    </source>
</evidence>
<organism evidence="1 2">
    <name type="scientific">Streptomyces enissocaesilis</name>
    <dbReference type="NCBI Taxonomy" id="332589"/>
    <lineage>
        <taxon>Bacteria</taxon>
        <taxon>Bacillati</taxon>
        <taxon>Actinomycetota</taxon>
        <taxon>Actinomycetes</taxon>
        <taxon>Kitasatosporales</taxon>
        <taxon>Streptomycetaceae</taxon>
        <taxon>Streptomyces</taxon>
        <taxon>Streptomyces rochei group</taxon>
    </lineage>
</organism>
<protein>
    <submittedName>
        <fullName evidence="1">Uncharacterized protein</fullName>
    </submittedName>
</protein>
<sequence>MAGLAVLLLGGKPTVRTPLTGTAEALGVSPVVLRATAALDTAGVVAALDGRAVTGCLCPAPVSAAVAYRLWFRGTGRPIATCVTFPGPLSPPTAAVIGWAAPGESLTPVRLLGMAIAFGATLSGRMRTAKPKTFSSAEWNDRKHSMDLTGGALRG</sequence>
<reference evidence="2" key="1">
    <citation type="journal article" date="2019" name="Int. J. Syst. Evol. Microbiol.">
        <title>The Global Catalogue of Microorganisms (GCM) 10K type strain sequencing project: providing services to taxonomists for standard genome sequencing and annotation.</title>
        <authorList>
            <consortium name="The Broad Institute Genomics Platform"/>
            <consortium name="The Broad Institute Genome Sequencing Center for Infectious Disease"/>
            <person name="Wu L."/>
            <person name="Ma J."/>
        </authorList>
    </citation>
    <scope>NUCLEOTIDE SEQUENCE [LARGE SCALE GENOMIC DNA]</scope>
    <source>
        <strain evidence="2">JCM 9088</strain>
    </source>
</reference>
<name>A0ABP6K080_9ACTN</name>